<dbReference type="RefSeq" id="WP_189568841.1">
    <property type="nucleotide sequence ID" value="NZ_BMXF01000008.1"/>
</dbReference>
<accession>A0A8J3DC75</accession>
<dbReference type="Gene3D" id="3.40.50.10140">
    <property type="entry name" value="Toll/interleukin-1 receptor homology (TIR) domain"/>
    <property type="match status" value="1"/>
</dbReference>
<keyword evidence="3" id="KW-1185">Reference proteome</keyword>
<dbReference type="AlphaFoldDB" id="A0A8J3DC75"/>
<comment type="caution">
    <text evidence="2">The sequence shown here is derived from an EMBL/GenBank/DDBJ whole genome shotgun (WGS) entry which is preliminary data.</text>
</comment>
<protein>
    <recommendedName>
        <fullName evidence="1">TIR domain-containing protein</fullName>
    </recommendedName>
</protein>
<dbReference type="InterPro" id="IPR035897">
    <property type="entry name" value="Toll_tir_struct_dom_sf"/>
</dbReference>
<evidence type="ECO:0000313" key="3">
    <source>
        <dbReference type="Proteomes" id="UP000598271"/>
    </source>
</evidence>
<dbReference type="Pfam" id="PF13676">
    <property type="entry name" value="TIR_2"/>
    <property type="match status" value="1"/>
</dbReference>
<organism evidence="2 3">
    <name type="scientific">Persicitalea jodogahamensis</name>
    <dbReference type="NCBI Taxonomy" id="402147"/>
    <lineage>
        <taxon>Bacteria</taxon>
        <taxon>Pseudomonadati</taxon>
        <taxon>Bacteroidota</taxon>
        <taxon>Cytophagia</taxon>
        <taxon>Cytophagales</taxon>
        <taxon>Spirosomataceae</taxon>
        <taxon>Persicitalea</taxon>
    </lineage>
</organism>
<proteinExistence type="predicted"/>
<dbReference type="GO" id="GO:0007165">
    <property type="term" value="P:signal transduction"/>
    <property type="evidence" value="ECO:0007669"/>
    <property type="project" value="InterPro"/>
</dbReference>
<evidence type="ECO:0000313" key="2">
    <source>
        <dbReference type="EMBL" id="GHB87822.1"/>
    </source>
</evidence>
<sequence>MAGQNRASSSFTIQESIQRKSLGIKCVFISHQKGDRNIAKAVADYLLSAGIDVYFDEYDHDLRLARQNDNPKKVTESICKGIENSSHMLCIITANTANSKWVPFEVGYGYDKTALGILLGKDIPKDKIPEYVRAAPAIIPDIWDLNELISLLVGKRKEDLILEGRIKSYNNYNNPLSQYLAHAREI</sequence>
<dbReference type="Proteomes" id="UP000598271">
    <property type="component" value="Unassembled WGS sequence"/>
</dbReference>
<dbReference type="InterPro" id="IPR000157">
    <property type="entry name" value="TIR_dom"/>
</dbReference>
<gene>
    <name evidence="2" type="ORF">GCM10007390_49920</name>
</gene>
<dbReference type="EMBL" id="BMXF01000008">
    <property type="protein sequence ID" value="GHB87822.1"/>
    <property type="molecule type" value="Genomic_DNA"/>
</dbReference>
<reference evidence="2 3" key="1">
    <citation type="journal article" date="2014" name="Int. J. Syst. Evol. Microbiol.">
        <title>Complete genome sequence of Corynebacterium casei LMG S-19264T (=DSM 44701T), isolated from a smear-ripened cheese.</title>
        <authorList>
            <consortium name="US DOE Joint Genome Institute (JGI-PGF)"/>
            <person name="Walter F."/>
            <person name="Albersmeier A."/>
            <person name="Kalinowski J."/>
            <person name="Ruckert C."/>
        </authorList>
    </citation>
    <scope>NUCLEOTIDE SEQUENCE [LARGE SCALE GENOMIC DNA]</scope>
    <source>
        <strain evidence="2 3">KCTC 12866</strain>
    </source>
</reference>
<dbReference type="SUPFAM" id="SSF52200">
    <property type="entry name" value="Toll/Interleukin receptor TIR domain"/>
    <property type="match status" value="1"/>
</dbReference>
<feature type="domain" description="TIR" evidence="1">
    <location>
        <begin position="27"/>
        <end position="111"/>
    </location>
</feature>
<name>A0A8J3DC75_9BACT</name>
<evidence type="ECO:0000259" key="1">
    <source>
        <dbReference type="Pfam" id="PF13676"/>
    </source>
</evidence>